<keyword evidence="5" id="KW-1185">Reference proteome</keyword>
<dbReference type="SUPFAM" id="SSF53098">
    <property type="entry name" value="Ribonuclease H-like"/>
    <property type="match status" value="1"/>
</dbReference>
<dbReference type="GO" id="GO:0003676">
    <property type="term" value="F:nucleic acid binding"/>
    <property type="evidence" value="ECO:0007669"/>
    <property type="project" value="InterPro"/>
</dbReference>
<evidence type="ECO:0000313" key="2">
    <source>
        <dbReference type="EMBL" id="KAF4355044.1"/>
    </source>
</evidence>
<dbReference type="InterPro" id="IPR053151">
    <property type="entry name" value="RNase_H-like"/>
</dbReference>
<dbReference type="EMBL" id="JAATIP010000270">
    <property type="protein sequence ID" value="KAF4355044.1"/>
    <property type="molecule type" value="Genomic_DNA"/>
</dbReference>
<proteinExistence type="predicted"/>
<dbReference type="CDD" id="cd06222">
    <property type="entry name" value="RNase_H_like"/>
    <property type="match status" value="1"/>
</dbReference>
<dbReference type="InterPro" id="IPR012337">
    <property type="entry name" value="RNaseH-like_sf"/>
</dbReference>
<dbReference type="Pfam" id="PF13456">
    <property type="entry name" value="RVT_3"/>
    <property type="match status" value="1"/>
</dbReference>
<dbReference type="PANTHER" id="PTHR47723:SF19">
    <property type="entry name" value="POLYNUCLEOTIDYL TRANSFERASE, RIBONUCLEASE H-LIKE SUPERFAMILY PROTEIN"/>
    <property type="match status" value="1"/>
</dbReference>
<protein>
    <recommendedName>
        <fullName evidence="1">RNase H type-1 domain-containing protein</fullName>
    </recommendedName>
</protein>
<dbReference type="InterPro" id="IPR002156">
    <property type="entry name" value="RNaseH_domain"/>
</dbReference>
<name>A0A7J6E9T9_CANSA</name>
<evidence type="ECO:0000313" key="4">
    <source>
        <dbReference type="Proteomes" id="UP000525078"/>
    </source>
</evidence>
<sequence>MMHIHYSRARGISWITKQAEGDAGIAAVSVEISTGCWHVKTQKIRTDSVLEAELKAILLALSRAIELGWQEVHILSDSKIVVQALSPLLARGVPDWRVADVYYNILSKLLTNFNWFLRLSSFAHQFQESFYLVTPN</sequence>
<gene>
    <name evidence="2" type="ORF">F8388_022296</name>
    <name evidence="3" type="ORF">G4B88_005245</name>
</gene>
<evidence type="ECO:0000313" key="5">
    <source>
        <dbReference type="Proteomes" id="UP000583929"/>
    </source>
</evidence>
<dbReference type="EMBL" id="JAATIQ010000358">
    <property type="protein sequence ID" value="KAF4360092.1"/>
    <property type="molecule type" value="Genomic_DNA"/>
</dbReference>
<dbReference type="Gene3D" id="3.30.420.10">
    <property type="entry name" value="Ribonuclease H-like superfamily/Ribonuclease H"/>
    <property type="match status" value="1"/>
</dbReference>
<feature type="domain" description="RNase H type-1" evidence="1">
    <location>
        <begin position="17"/>
        <end position="86"/>
    </location>
</feature>
<dbReference type="Proteomes" id="UP000525078">
    <property type="component" value="Unassembled WGS sequence"/>
</dbReference>
<evidence type="ECO:0000259" key="1">
    <source>
        <dbReference type="Pfam" id="PF13456"/>
    </source>
</evidence>
<organism evidence="2 4">
    <name type="scientific">Cannabis sativa</name>
    <name type="common">Hemp</name>
    <name type="synonym">Marijuana</name>
    <dbReference type="NCBI Taxonomy" id="3483"/>
    <lineage>
        <taxon>Eukaryota</taxon>
        <taxon>Viridiplantae</taxon>
        <taxon>Streptophyta</taxon>
        <taxon>Embryophyta</taxon>
        <taxon>Tracheophyta</taxon>
        <taxon>Spermatophyta</taxon>
        <taxon>Magnoliopsida</taxon>
        <taxon>eudicotyledons</taxon>
        <taxon>Gunneridae</taxon>
        <taxon>Pentapetalae</taxon>
        <taxon>rosids</taxon>
        <taxon>fabids</taxon>
        <taxon>Rosales</taxon>
        <taxon>Cannabaceae</taxon>
        <taxon>Cannabis</taxon>
    </lineage>
</organism>
<dbReference type="PANTHER" id="PTHR47723">
    <property type="entry name" value="OS05G0353850 PROTEIN"/>
    <property type="match status" value="1"/>
</dbReference>
<dbReference type="InterPro" id="IPR036397">
    <property type="entry name" value="RNaseH_sf"/>
</dbReference>
<dbReference type="GO" id="GO:0004523">
    <property type="term" value="F:RNA-DNA hybrid ribonuclease activity"/>
    <property type="evidence" value="ECO:0007669"/>
    <property type="project" value="InterPro"/>
</dbReference>
<dbReference type="AlphaFoldDB" id="A0A7J6E9T9"/>
<dbReference type="Proteomes" id="UP000583929">
    <property type="component" value="Unassembled WGS sequence"/>
</dbReference>
<dbReference type="InterPro" id="IPR044730">
    <property type="entry name" value="RNase_H-like_dom_plant"/>
</dbReference>
<reference evidence="4 5" key="1">
    <citation type="journal article" date="2020" name="bioRxiv">
        <title>Sequence and annotation of 42 cannabis genomes reveals extensive copy number variation in cannabinoid synthesis and pathogen resistance genes.</title>
        <authorList>
            <person name="Mckernan K.J."/>
            <person name="Helbert Y."/>
            <person name="Kane L.T."/>
            <person name="Ebling H."/>
            <person name="Zhang L."/>
            <person name="Liu B."/>
            <person name="Eaton Z."/>
            <person name="Mclaughlin S."/>
            <person name="Kingan S."/>
            <person name="Baybayan P."/>
            <person name="Concepcion G."/>
            <person name="Jordan M."/>
            <person name="Riva A."/>
            <person name="Barbazuk W."/>
            <person name="Harkins T."/>
        </authorList>
    </citation>
    <scope>NUCLEOTIDE SEQUENCE [LARGE SCALE GENOMIC DNA]</scope>
    <source>
        <strain evidence="4 5">cv. Jamaican Lion 4</strain>
        <strain evidence="3">Father</strain>
        <strain evidence="2">Mother</strain>
        <tissue evidence="2">Leaf</tissue>
    </source>
</reference>
<comment type="caution">
    <text evidence="2">The sequence shown here is derived from an EMBL/GenBank/DDBJ whole genome shotgun (WGS) entry which is preliminary data.</text>
</comment>
<evidence type="ECO:0000313" key="3">
    <source>
        <dbReference type="EMBL" id="KAF4360092.1"/>
    </source>
</evidence>
<accession>A0A7J6E9T9</accession>